<accession>A0A2S0P6K7</accession>
<dbReference type="EMBL" id="CP028519">
    <property type="protein sequence ID" value="AVY93039.1"/>
    <property type="molecule type" value="Genomic_DNA"/>
</dbReference>
<gene>
    <name evidence="5" type="ORF">DAI18_02490</name>
</gene>
<dbReference type="Pfam" id="PF00005">
    <property type="entry name" value="ABC_tran"/>
    <property type="match status" value="1"/>
</dbReference>
<keyword evidence="1" id="KW-0472">Membrane</keyword>
<dbReference type="SUPFAM" id="SSF52540">
    <property type="entry name" value="P-loop containing nucleoside triphosphate hydrolases"/>
    <property type="match status" value="1"/>
</dbReference>
<evidence type="ECO:0000256" key="3">
    <source>
        <dbReference type="ARBA" id="ARBA00022840"/>
    </source>
</evidence>
<dbReference type="KEGG" id="maer:DAI18_02490"/>
<dbReference type="PROSITE" id="PS50893">
    <property type="entry name" value="ABC_TRANSPORTER_2"/>
    <property type="match status" value="1"/>
</dbReference>
<dbReference type="Proteomes" id="UP000244173">
    <property type="component" value="Chromosome"/>
</dbReference>
<evidence type="ECO:0000313" key="6">
    <source>
        <dbReference type="Proteomes" id="UP000244173"/>
    </source>
</evidence>
<dbReference type="InterPro" id="IPR003439">
    <property type="entry name" value="ABC_transporter-like_ATP-bd"/>
</dbReference>
<evidence type="ECO:0000256" key="2">
    <source>
        <dbReference type="ARBA" id="ARBA00022741"/>
    </source>
</evidence>
<proteinExistence type="predicted"/>
<dbReference type="GO" id="GO:0016887">
    <property type="term" value="F:ATP hydrolysis activity"/>
    <property type="evidence" value="ECO:0007669"/>
    <property type="project" value="InterPro"/>
</dbReference>
<dbReference type="Gene3D" id="3.40.50.300">
    <property type="entry name" value="P-loop containing nucleotide triphosphate hydrolases"/>
    <property type="match status" value="1"/>
</dbReference>
<dbReference type="OrthoDB" id="5298774at2"/>
<dbReference type="GO" id="GO:0005524">
    <property type="term" value="F:ATP binding"/>
    <property type="evidence" value="ECO:0007669"/>
    <property type="project" value="UniProtKB-KW"/>
</dbReference>
<dbReference type="RefSeq" id="WP_107888672.1">
    <property type="nucleotide sequence ID" value="NZ_CALFSO010000045.1"/>
</dbReference>
<evidence type="ECO:0000259" key="4">
    <source>
        <dbReference type="PROSITE" id="PS50893"/>
    </source>
</evidence>
<evidence type="ECO:0000313" key="5">
    <source>
        <dbReference type="EMBL" id="AVY93039.1"/>
    </source>
</evidence>
<dbReference type="PANTHER" id="PTHR43514">
    <property type="entry name" value="ABC TRANSPORTER I FAMILY MEMBER 10"/>
    <property type="match status" value="1"/>
</dbReference>
<dbReference type="InterPro" id="IPR027417">
    <property type="entry name" value="P-loop_NTPase"/>
</dbReference>
<keyword evidence="3 5" id="KW-0067">ATP-binding</keyword>
<keyword evidence="6" id="KW-1185">Reference proteome</keyword>
<dbReference type="InterPro" id="IPR050334">
    <property type="entry name" value="Molybdenum_import_ModC"/>
</dbReference>
<feature type="domain" description="ABC transporter" evidence="4">
    <location>
        <begin position="1"/>
        <end position="231"/>
    </location>
</feature>
<dbReference type="InterPro" id="IPR003593">
    <property type="entry name" value="AAA+_ATPase"/>
</dbReference>
<dbReference type="PANTHER" id="PTHR43514:SF4">
    <property type="entry name" value="ABC TRANSPORTER I FAMILY MEMBER 10"/>
    <property type="match status" value="1"/>
</dbReference>
<reference evidence="5 6" key="1">
    <citation type="submission" date="2018-04" db="EMBL/GenBank/DDBJ databases">
        <title>Denitrifier Microvirgula.</title>
        <authorList>
            <person name="Anderson E."/>
            <person name="Jang J."/>
            <person name="Ishii S."/>
        </authorList>
    </citation>
    <scope>NUCLEOTIDE SEQUENCE [LARGE SCALE GENOMIC DNA]</scope>
    <source>
        <strain evidence="5 6">BE2.4</strain>
    </source>
</reference>
<sequence length="289" mass="31313">MIEFDLQKRLVSRHGELAFSAAATIRAGERVALFGPSGAGKTTLLRMLAGLTRPDSGRLVVGDEVWFDAARGIDLPPQRRRIGLVFQDYALFPHLTVRGNLAFAARTPARVDELLALMGLEALANRKPDTLSGGQKQRVALARALAWEPALLLLDEPLSALDPALRSRLQQELLRVHEALKLTTVLVSHDLAEVFRLASRVIRLEDGVVTGDATPAELFLTRQAAGRFRLAGEVLAIRDEDVLQIASLLVGGEIVDVVLDDDEAAQLRVGQRVTVAAKAFSPLVFPAGD</sequence>
<protein>
    <submittedName>
        <fullName evidence="5">Molybdenum ABC transporter ATP-binding protein</fullName>
    </submittedName>
</protein>
<name>A0A2S0P6K7_9NEIS</name>
<dbReference type="InterPro" id="IPR017871">
    <property type="entry name" value="ABC_transporter-like_CS"/>
</dbReference>
<evidence type="ECO:0000256" key="1">
    <source>
        <dbReference type="ARBA" id="ARBA00022475"/>
    </source>
</evidence>
<keyword evidence="2" id="KW-0547">Nucleotide-binding</keyword>
<dbReference type="SMART" id="SM00382">
    <property type="entry name" value="AAA"/>
    <property type="match status" value="1"/>
</dbReference>
<organism evidence="5 6">
    <name type="scientific">Microvirgula aerodenitrificans</name>
    <dbReference type="NCBI Taxonomy" id="57480"/>
    <lineage>
        <taxon>Bacteria</taxon>
        <taxon>Pseudomonadati</taxon>
        <taxon>Pseudomonadota</taxon>
        <taxon>Betaproteobacteria</taxon>
        <taxon>Neisseriales</taxon>
        <taxon>Aquaspirillaceae</taxon>
        <taxon>Microvirgula</taxon>
    </lineage>
</organism>
<dbReference type="STRING" id="1122240.GCA_000620105_03012"/>
<keyword evidence="1" id="KW-1003">Cell membrane</keyword>
<dbReference type="PROSITE" id="PS00211">
    <property type="entry name" value="ABC_TRANSPORTER_1"/>
    <property type="match status" value="1"/>
</dbReference>
<dbReference type="AlphaFoldDB" id="A0A2S0P6K7"/>